<dbReference type="EMBL" id="AFGF01000241">
    <property type="protein sequence ID" value="EGO62109.1"/>
    <property type="molecule type" value="Genomic_DNA"/>
</dbReference>
<dbReference type="AlphaFoldDB" id="F7NPE7"/>
<organism evidence="1 2">
    <name type="scientific">Acetonema longum DSM 6540</name>
    <dbReference type="NCBI Taxonomy" id="1009370"/>
    <lineage>
        <taxon>Bacteria</taxon>
        <taxon>Bacillati</taxon>
        <taxon>Bacillota</taxon>
        <taxon>Negativicutes</taxon>
        <taxon>Acetonemataceae</taxon>
        <taxon>Acetonema</taxon>
    </lineage>
</organism>
<proteinExistence type="predicted"/>
<gene>
    <name evidence="1" type="ORF">ALO_19962</name>
</gene>
<reference evidence="1 2" key="1">
    <citation type="journal article" date="2011" name="EMBO J.">
        <title>Structural diversity of bacterial flagellar motors.</title>
        <authorList>
            <person name="Chen S."/>
            <person name="Beeby M."/>
            <person name="Murphy G.E."/>
            <person name="Leadbetter J.R."/>
            <person name="Hendrixson D.R."/>
            <person name="Briegel A."/>
            <person name="Li Z."/>
            <person name="Shi J."/>
            <person name="Tocheva E.I."/>
            <person name="Muller A."/>
            <person name="Dobro M.J."/>
            <person name="Jensen G.J."/>
        </authorList>
    </citation>
    <scope>NUCLEOTIDE SEQUENCE [LARGE SCALE GENOMIC DNA]</scope>
    <source>
        <strain evidence="1 2">DSM 6540</strain>
    </source>
</reference>
<comment type="caution">
    <text evidence="1">The sequence shown here is derived from an EMBL/GenBank/DDBJ whole genome shotgun (WGS) entry which is preliminary data.</text>
</comment>
<evidence type="ECO:0000313" key="1">
    <source>
        <dbReference type="EMBL" id="EGO62109.1"/>
    </source>
</evidence>
<dbReference type="STRING" id="1009370.ALO_19962"/>
<protein>
    <submittedName>
        <fullName evidence="1">Uncharacterized protein</fullName>
    </submittedName>
</protein>
<dbReference type="Proteomes" id="UP000003240">
    <property type="component" value="Unassembled WGS sequence"/>
</dbReference>
<evidence type="ECO:0000313" key="2">
    <source>
        <dbReference type="Proteomes" id="UP000003240"/>
    </source>
</evidence>
<sequence length="101" mass="10978">MPLSLQKKKANPAFFALFRQKKALQSRLFLVTQSMCQPMASIPSPKKPVTTSSVASNLGAFKKAQMLGKSNACVVILKNLGDFSAFEKTSATTSLPKSHKF</sequence>
<accession>F7NPE7</accession>
<keyword evidence="2" id="KW-1185">Reference proteome</keyword>
<name>F7NPE7_9FIRM</name>